<evidence type="ECO:0000256" key="10">
    <source>
        <dbReference type="ARBA" id="ARBA00023128"/>
    </source>
</evidence>
<evidence type="ECO:0000256" key="9">
    <source>
        <dbReference type="ARBA" id="ARBA00023065"/>
    </source>
</evidence>
<dbReference type="AlphaFoldDB" id="A0A0U4K5B3"/>
<geneLocation type="mitochondrion" evidence="14"/>
<proteinExistence type="inferred from homology"/>
<evidence type="ECO:0000256" key="12">
    <source>
        <dbReference type="RuleBase" id="RU003661"/>
    </source>
</evidence>
<keyword evidence="10 12" id="KW-0496">Mitochondrion</keyword>
<comment type="similarity">
    <text evidence="2 12">Belongs to the ATPase protein 8 family.</text>
</comment>
<keyword evidence="8 13" id="KW-1133">Transmembrane helix</keyword>
<evidence type="ECO:0000313" key="14">
    <source>
        <dbReference type="EMBL" id="ALY11306.1"/>
    </source>
</evidence>
<evidence type="ECO:0000256" key="7">
    <source>
        <dbReference type="ARBA" id="ARBA00022781"/>
    </source>
</evidence>
<evidence type="ECO:0000256" key="3">
    <source>
        <dbReference type="ARBA" id="ARBA00011291"/>
    </source>
</evidence>
<dbReference type="GO" id="GO:0015078">
    <property type="term" value="F:proton transmembrane transporter activity"/>
    <property type="evidence" value="ECO:0007669"/>
    <property type="project" value="InterPro"/>
</dbReference>
<comment type="subunit">
    <text evidence="3">F-type ATPases have 2 components, CF(1) - the catalytic core - and CF(0) - the membrane proton channel.</text>
</comment>
<dbReference type="Pfam" id="PF00895">
    <property type="entry name" value="ATP-synt_8"/>
    <property type="match status" value="1"/>
</dbReference>
<name>A0A0U4K5B3_9CUCU</name>
<dbReference type="EMBL" id="KT945156">
    <property type="protein sequence ID" value="ALY11306.1"/>
    <property type="molecule type" value="Genomic_DNA"/>
</dbReference>
<evidence type="ECO:0000256" key="6">
    <source>
        <dbReference type="ARBA" id="ARBA00022692"/>
    </source>
</evidence>
<keyword evidence="6 12" id="KW-0812">Transmembrane</keyword>
<keyword evidence="7 12" id="KW-0375">Hydrogen ion transport</keyword>
<keyword evidence="5 12" id="KW-0138">CF(0)</keyword>
<evidence type="ECO:0000256" key="4">
    <source>
        <dbReference type="ARBA" id="ARBA00022448"/>
    </source>
</evidence>
<feature type="transmembrane region" description="Helical" evidence="13">
    <location>
        <begin position="6"/>
        <end position="23"/>
    </location>
</feature>
<dbReference type="GO" id="GO:0031966">
    <property type="term" value="C:mitochondrial membrane"/>
    <property type="evidence" value="ECO:0007669"/>
    <property type="project" value="UniProtKB-SubCell"/>
</dbReference>
<organism evidence="14">
    <name type="scientific">Obrium sp. NS-2015</name>
    <dbReference type="NCBI Taxonomy" id="1776756"/>
    <lineage>
        <taxon>Eukaryota</taxon>
        <taxon>Metazoa</taxon>
        <taxon>Ecdysozoa</taxon>
        <taxon>Arthropoda</taxon>
        <taxon>Hexapoda</taxon>
        <taxon>Insecta</taxon>
        <taxon>Pterygota</taxon>
        <taxon>Neoptera</taxon>
        <taxon>Endopterygota</taxon>
        <taxon>Coleoptera</taxon>
        <taxon>Polyphaga</taxon>
        <taxon>Cucujiformia</taxon>
        <taxon>Chrysomeloidea</taxon>
        <taxon>Cerambycidae</taxon>
        <taxon>Cerambycinae</taxon>
        <taxon>Obriini</taxon>
        <taxon>Obrium</taxon>
    </lineage>
</organism>
<keyword evidence="4 12" id="KW-0813">Transport</keyword>
<accession>A0A0U4K5B3</accession>
<gene>
    <name evidence="14" type="primary">atp8</name>
</gene>
<evidence type="ECO:0000256" key="13">
    <source>
        <dbReference type="SAM" id="Phobius"/>
    </source>
</evidence>
<keyword evidence="11 13" id="KW-0472">Membrane</keyword>
<protein>
    <recommendedName>
        <fullName evidence="12">ATP synthase complex subunit 8</fullName>
    </recommendedName>
</protein>
<sequence>MPQMAPLNWLALYISTALLYILFNSLSYFESKYYPINSQTSNSKIMYNWKW</sequence>
<dbReference type="GO" id="GO:0015986">
    <property type="term" value="P:proton motive force-driven ATP synthesis"/>
    <property type="evidence" value="ECO:0007669"/>
    <property type="project" value="InterPro"/>
</dbReference>
<comment type="subcellular location">
    <subcellularLocation>
        <location evidence="1 12">Mitochondrion membrane</location>
        <topology evidence="1 12">Single-pass membrane protein</topology>
    </subcellularLocation>
</comment>
<keyword evidence="9 12" id="KW-0406">Ion transport</keyword>
<evidence type="ECO:0000256" key="5">
    <source>
        <dbReference type="ARBA" id="ARBA00022547"/>
    </source>
</evidence>
<reference evidence="14" key="1">
    <citation type="journal article" date="2015" name="Mitochondrial DNA">
        <title>The complete mitochondrial genome sequence from the longicorn beetle Obrium sp. (Coleoptera: Cerambycidae).</title>
        <authorList>
            <person name="Song N."/>
            <person name="Zhang H."/>
            <person name="Yin X."/>
            <person name="Lin A."/>
            <person name="Zhai Q."/>
        </authorList>
    </citation>
    <scope>NUCLEOTIDE SEQUENCE</scope>
    <source>
        <strain evidence="14">Zz52325</strain>
    </source>
</reference>
<evidence type="ECO:0000256" key="1">
    <source>
        <dbReference type="ARBA" id="ARBA00004304"/>
    </source>
</evidence>
<evidence type="ECO:0000256" key="8">
    <source>
        <dbReference type="ARBA" id="ARBA00022989"/>
    </source>
</evidence>
<evidence type="ECO:0000256" key="2">
    <source>
        <dbReference type="ARBA" id="ARBA00008892"/>
    </source>
</evidence>
<dbReference type="GO" id="GO:0045259">
    <property type="term" value="C:proton-transporting ATP synthase complex"/>
    <property type="evidence" value="ECO:0007669"/>
    <property type="project" value="UniProtKB-KW"/>
</dbReference>
<evidence type="ECO:0000256" key="11">
    <source>
        <dbReference type="ARBA" id="ARBA00023136"/>
    </source>
</evidence>
<dbReference type="InterPro" id="IPR001421">
    <property type="entry name" value="ATP8_metazoa"/>
</dbReference>